<feature type="transmembrane region" description="Helical" evidence="1">
    <location>
        <begin position="626"/>
        <end position="650"/>
    </location>
</feature>
<feature type="transmembrane region" description="Helical" evidence="1">
    <location>
        <begin position="334"/>
        <end position="357"/>
    </location>
</feature>
<feature type="transmembrane region" description="Helical" evidence="1">
    <location>
        <begin position="146"/>
        <end position="164"/>
    </location>
</feature>
<feature type="transmembrane region" description="Helical" evidence="1">
    <location>
        <begin position="262"/>
        <end position="279"/>
    </location>
</feature>
<sequence length="1076" mass="122698">MKRFKRINVLLGWMVFIIAAIVYLLTMEPTVSFWDCPEFITTAYKLEIGHPPGYPFFSLVGHLFSLFASDPAHVSTWVNRISVLNSAGAVLFLFWTITILARKLLIKNEEDYTMGKMLTIWGAGLVGALAFAFTDSFWFSATETDVFSFAALSTAFSFWAMLRWSEVADEPHSDRWLLLIAYAIGISIGVHLLSLLTIPALVMIFYFRKHQHTRKSAFIAFLVAISILAAVFYGMIPSFFWLSSFLELFFVNTLGLPFNSGVIAYAIIVAIVFIWAIYATQKGKNEAQARFAFILAIALSGVPFLGKSVWVAVIILFLLVYLLLVKKVRVSRRILNLIILALAMILIGYSQFTIVLIRSSAQPPMDEDAPSDVFALMSYQSREQYGDVHPIFYGPMYTADYKYQPAGNGMCAPVQKNGSPIWNKKPKTHPGDKDQYIITGYKQTPVYDPVFYMFFPRMFSDQPNHVQAYESWVGKPALNVDYSPCGQDAVGKMPTFGQNLKFFLSYQLDFMYFRYFMWNFSGRQNDKQSYGEIDRGNWITGFNFIDNWLVGNQSTLPKDMKNNKGRHTYFMLPLIMGIIGLLFLLMYAGKEGKQTFWIVFTLFFMTGVAIIIYLNQTPLQPRERDYSYTGSFYAFCIFIGFGVLAIANYLRNKLASSPSAILATVIGLIVPAILISQNWKSNDRSDRYTARDFGANYLNSLAPNAIIFTNGDNDTFPLWYSIEVEGLRRDVRVCNLSYLQTDWYIDQMKRPVYSSAPLPISWTPAQYAEGNHDVAYVANPKDTTKIDLSLALQFILSKNPQTKDPLGHDIFPTSHLVLKVNKDEVLRTHTVDSTLANQIVPEMNITLRRQVTKADMMILDMLQTNHWKRPIYFANTVGNDMYLGLSNYFQQEGIAQRIVPIWKDGGSVNTKAMYDNMMHKFRWGDIQNPKVYLDENILRMCTTFRMQFGVLAEGLIAENKRDSALQVLNYAMKVIPPTTVPNDYFSTFLAGSYYELGKMPQGDAILDDVANESSQNLTWYAALTNNQMNTVTEQISTNLAALRNALYYFHQYNRKALFDKYYAKFVQFATEFHVQS</sequence>
<keyword evidence="1" id="KW-0812">Transmembrane</keyword>
<dbReference type="EMBL" id="JACHYB010000002">
    <property type="protein sequence ID" value="MBB3188500.1"/>
    <property type="molecule type" value="Genomic_DNA"/>
</dbReference>
<feature type="transmembrane region" description="Helical" evidence="1">
    <location>
        <begin position="568"/>
        <end position="589"/>
    </location>
</feature>
<feature type="transmembrane region" description="Helical" evidence="1">
    <location>
        <begin position="656"/>
        <end position="675"/>
    </location>
</feature>
<feature type="transmembrane region" description="Helical" evidence="1">
    <location>
        <begin position="7"/>
        <end position="25"/>
    </location>
</feature>
<feature type="transmembrane region" description="Helical" evidence="1">
    <location>
        <begin position="81"/>
        <end position="100"/>
    </location>
</feature>
<dbReference type="RefSeq" id="WP_183414249.1">
    <property type="nucleotide sequence ID" value="NZ_JACHYB010000002.1"/>
</dbReference>
<evidence type="ECO:0000256" key="1">
    <source>
        <dbReference type="SAM" id="Phobius"/>
    </source>
</evidence>
<name>A0A7W5DSY0_9PORP</name>
<dbReference type="InterPro" id="IPR021280">
    <property type="entry name" value="TMEM260-like"/>
</dbReference>
<dbReference type="PANTHER" id="PTHR16214:SF3">
    <property type="entry name" value="TRANSMEMBRANE PROTEIN 260"/>
    <property type="match status" value="1"/>
</dbReference>
<feature type="transmembrane region" description="Helical" evidence="1">
    <location>
        <begin position="291"/>
        <end position="322"/>
    </location>
</feature>
<dbReference type="PANTHER" id="PTHR16214">
    <property type="entry name" value="TRANSMEMBRANE PROTEIN 260"/>
    <property type="match status" value="1"/>
</dbReference>
<feature type="transmembrane region" description="Helical" evidence="1">
    <location>
        <begin position="120"/>
        <end position="139"/>
    </location>
</feature>
<organism evidence="2 3">
    <name type="scientific">Microbacter margulisiae</name>
    <dbReference type="NCBI Taxonomy" id="1350067"/>
    <lineage>
        <taxon>Bacteria</taxon>
        <taxon>Pseudomonadati</taxon>
        <taxon>Bacteroidota</taxon>
        <taxon>Bacteroidia</taxon>
        <taxon>Bacteroidales</taxon>
        <taxon>Porphyromonadaceae</taxon>
        <taxon>Microbacter</taxon>
    </lineage>
</organism>
<gene>
    <name evidence="2" type="ORF">FHX64_002698</name>
</gene>
<feature type="transmembrane region" description="Helical" evidence="1">
    <location>
        <begin position="595"/>
        <end position="614"/>
    </location>
</feature>
<keyword evidence="1" id="KW-1133">Transmembrane helix</keyword>
<protein>
    <recommendedName>
        <fullName evidence="4">DUF2723 domain-containing protein</fullName>
    </recommendedName>
</protein>
<proteinExistence type="predicted"/>
<evidence type="ECO:0000313" key="3">
    <source>
        <dbReference type="Proteomes" id="UP000544222"/>
    </source>
</evidence>
<feature type="transmembrane region" description="Helical" evidence="1">
    <location>
        <begin position="53"/>
        <end position="69"/>
    </location>
</feature>
<keyword evidence="1" id="KW-0472">Membrane</keyword>
<feature type="transmembrane region" description="Helical" evidence="1">
    <location>
        <begin position="218"/>
        <end position="242"/>
    </location>
</feature>
<evidence type="ECO:0008006" key="4">
    <source>
        <dbReference type="Google" id="ProtNLM"/>
    </source>
</evidence>
<dbReference type="AlphaFoldDB" id="A0A7W5DSY0"/>
<feature type="transmembrane region" description="Helical" evidence="1">
    <location>
        <begin position="176"/>
        <end position="206"/>
    </location>
</feature>
<dbReference type="Pfam" id="PF11028">
    <property type="entry name" value="TMEM260-like"/>
    <property type="match status" value="1"/>
</dbReference>
<dbReference type="InterPro" id="IPR052724">
    <property type="entry name" value="GT117_domain-containing"/>
</dbReference>
<evidence type="ECO:0000313" key="2">
    <source>
        <dbReference type="EMBL" id="MBB3188500.1"/>
    </source>
</evidence>
<accession>A0A7W5DSY0</accession>
<keyword evidence="3" id="KW-1185">Reference proteome</keyword>
<reference evidence="2 3" key="1">
    <citation type="submission" date="2020-08" db="EMBL/GenBank/DDBJ databases">
        <title>Genomic Encyclopedia of Type Strains, Phase IV (KMG-IV): sequencing the most valuable type-strain genomes for metagenomic binning, comparative biology and taxonomic classification.</title>
        <authorList>
            <person name="Goeker M."/>
        </authorList>
    </citation>
    <scope>NUCLEOTIDE SEQUENCE [LARGE SCALE GENOMIC DNA]</scope>
    <source>
        <strain evidence="2 3">DSM 27471</strain>
    </source>
</reference>
<dbReference type="Proteomes" id="UP000544222">
    <property type="component" value="Unassembled WGS sequence"/>
</dbReference>
<comment type="caution">
    <text evidence="2">The sequence shown here is derived from an EMBL/GenBank/DDBJ whole genome shotgun (WGS) entry which is preliminary data.</text>
</comment>